<dbReference type="GO" id="GO:0016705">
    <property type="term" value="F:oxidoreductase activity, acting on paired donors, with incorporation or reduction of molecular oxygen"/>
    <property type="evidence" value="ECO:0007669"/>
    <property type="project" value="InterPro"/>
</dbReference>
<dbReference type="EMBL" id="KZ851852">
    <property type="protein sequence ID" value="RDK42643.1"/>
    <property type="molecule type" value="Genomic_DNA"/>
</dbReference>
<name>A0A370PKF9_ASPPH</name>
<dbReference type="SUPFAM" id="SSF48264">
    <property type="entry name" value="Cytochrome P450"/>
    <property type="match status" value="1"/>
</dbReference>
<dbReference type="PROSITE" id="PS00086">
    <property type="entry name" value="CYTOCHROME_P450"/>
    <property type="match status" value="1"/>
</dbReference>
<dbReference type="PRINTS" id="PR00463">
    <property type="entry name" value="EP450I"/>
</dbReference>
<accession>A0A370PKF9</accession>
<dbReference type="InterPro" id="IPR017972">
    <property type="entry name" value="Cyt_P450_CS"/>
</dbReference>
<dbReference type="GO" id="GO:0005506">
    <property type="term" value="F:iron ion binding"/>
    <property type="evidence" value="ECO:0007669"/>
    <property type="project" value="InterPro"/>
</dbReference>
<dbReference type="PANTHER" id="PTHR24305:SF147">
    <property type="entry name" value="P450, PUTATIVE (EUROFUNG)-RELATED"/>
    <property type="match status" value="1"/>
</dbReference>
<feature type="binding site" description="axial binding residue" evidence="6">
    <location>
        <position position="467"/>
    </location>
    <ligand>
        <name>heme</name>
        <dbReference type="ChEBI" id="CHEBI:30413"/>
    </ligand>
    <ligandPart>
        <name>Fe</name>
        <dbReference type="ChEBI" id="CHEBI:18248"/>
    </ligandPart>
</feature>
<dbReference type="Proteomes" id="UP000254937">
    <property type="component" value="Unassembled WGS sequence"/>
</dbReference>
<dbReference type="GO" id="GO:0004497">
    <property type="term" value="F:monooxygenase activity"/>
    <property type="evidence" value="ECO:0007669"/>
    <property type="project" value="UniProtKB-KW"/>
</dbReference>
<gene>
    <name evidence="8" type="ORF">M752DRAFT_250511</name>
</gene>
<organism evidence="8 9">
    <name type="scientific">Aspergillus phoenicis ATCC 13157</name>
    <dbReference type="NCBI Taxonomy" id="1353007"/>
    <lineage>
        <taxon>Eukaryota</taxon>
        <taxon>Fungi</taxon>
        <taxon>Dikarya</taxon>
        <taxon>Ascomycota</taxon>
        <taxon>Pezizomycotina</taxon>
        <taxon>Eurotiomycetes</taxon>
        <taxon>Eurotiomycetidae</taxon>
        <taxon>Eurotiales</taxon>
        <taxon>Aspergillaceae</taxon>
        <taxon>Aspergillus</taxon>
    </lineage>
</organism>
<comment type="cofactor">
    <cofactor evidence="1 6">
        <name>heme</name>
        <dbReference type="ChEBI" id="CHEBI:30413"/>
    </cofactor>
</comment>
<keyword evidence="7" id="KW-0503">Monooxygenase</keyword>
<dbReference type="GO" id="GO:0020037">
    <property type="term" value="F:heme binding"/>
    <property type="evidence" value="ECO:0007669"/>
    <property type="project" value="InterPro"/>
</dbReference>
<comment type="similarity">
    <text evidence="2 7">Belongs to the cytochrome P450 family.</text>
</comment>
<dbReference type="InterPro" id="IPR001128">
    <property type="entry name" value="Cyt_P450"/>
</dbReference>
<evidence type="ECO:0000256" key="6">
    <source>
        <dbReference type="PIRSR" id="PIRSR602401-1"/>
    </source>
</evidence>
<evidence type="ECO:0000313" key="9">
    <source>
        <dbReference type="Proteomes" id="UP000254937"/>
    </source>
</evidence>
<protein>
    <submittedName>
        <fullName evidence="8">Putative cytochrome P450</fullName>
    </submittedName>
</protein>
<dbReference type="CDD" id="cd11062">
    <property type="entry name" value="CYP58-like"/>
    <property type="match status" value="1"/>
</dbReference>
<keyword evidence="4 7" id="KW-0560">Oxidoreductase</keyword>
<evidence type="ECO:0000256" key="2">
    <source>
        <dbReference type="ARBA" id="ARBA00010617"/>
    </source>
</evidence>
<sequence length="526" mass="59416">METAGPATWTSSSLLRLLGFYVLYRLSRALYNISPLHPLSHVPGPKLAAATFLYEAWFDLIQGGRYTREIQRMHEIYGSPVVRINPEELHFNDIAFVDEIYAGGGRKRNKQVHFLNFTAGPITSSMFATIDHDHHRIRRSPVNKFFSRAQIMKLEPDIKELVDKLCEKIIRLGLRDNAPLDITTAYSCFTADVISKYCFGDPFGFVAQEGWTPNFREPLNAVLAATFPFRFFPPLRILADIAPLFAKWARRDVNIMLVESSEKMPARIQAARQDYQTTTGCSTSTTGSGSIFRDILRSSLPEAEKTDRRLGGEGFSMISAGTETTAWTLTVTSFHLLSQPETLSKLTRELQDADASQLSWVGLEKLPYLSAVILEGLRLSYGVTARIPRIAPNERLLYRGEFHGRSIEYVIPPGTPMGMSNAINHHNEAVFPDSHTFRPERWLGIDDAQRRRMENCLTSFSKGSRQCLGMNLAYCNLFLALTAMTLRVFPRMRLYETTVVDVRYDRDAFVPLPKKGSQGVRVVIVS</sequence>
<evidence type="ECO:0000256" key="1">
    <source>
        <dbReference type="ARBA" id="ARBA00001971"/>
    </source>
</evidence>
<dbReference type="InterPro" id="IPR002401">
    <property type="entry name" value="Cyt_P450_E_grp-I"/>
</dbReference>
<evidence type="ECO:0000313" key="8">
    <source>
        <dbReference type="EMBL" id="RDK42643.1"/>
    </source>
</evidence>
<dbReference type="Gene3D" id="1.10.630.10">
    <property type="entry name" value="Cytochrome P450"/>
    <property type="match status" value="1"/>
</dbReference>
<evidence type="ECO:0000256" key="7">
    <source>
        <dbReference type="RuleBase" id="RU000461"/>
    </source>
</evidence>
<dbReference type="AlphaFoldDB" id="A0A370PKF9"/>
<dbReference type="InterPro" id="IPR050121">
    <property type="entry name" value="Cytochrome_P450_monoxygenase"/>
</dbReference>
<dbReference type="PRINTS" id="PR00385">
    <property type="entry name" value="P450"/>
</dbReference>
<keyword evidence="5 6" id="KW-0408">Iron</keyword>
<keyword evidence="9" id="KW-1185">Reference proteome</keyword>
<dbReference type="Pfam" id="PF00067">
    <property type="entry name" value="p450"/>
    <property type="match status" value="1"/>
</dbReference>
<keyword evidence="6 7" id="KW-0349">Heme</keyword>
<evidence type="ECO:0000256" key="5">
    <source>
        <dbReference type="ARBA" id="ARBA00023004"/>
    </source>
</evidence>
<dbReference type="InterPro" id="IPR036396">
    <property type="entry name" value="Cyt_P450_sf"/>
</dbReference>
<evidence type="ECO:0000256" key="4">
    <source>
        <dbReference type="ARBA" id="ARBA00023002"/>
    </source>
</evidence>
<proteinExistence type="inferred from homology"/>
<evidence type="ECO:0000256" key="3">
    <source>
        <dbReference type="ARBA" id="ARBA00022723"/>
    </source>
</evidence>
<reference evidence="8 9" key="1">
    <citation type="submission" date="2018-07" db="EMBL/GenBank/DDBJ databases">
        <title>Section-level genome sequencing of Aspergillus section Nigri to investigate inter- and intra-species variation.</title>
        <authorList>
            <consortium name="DOE Joint Genome Institute"/>
            <person name="Vesth T.C."/>
            <person name="Nybo J.L."/>
            <person name="Theobald S."/>
            <person name="Frisvad J.C."/>
            <person name="Larsen T.O."/>
            <person name="Nielsen K.F."/>
            <person name="Hoof J.B."/>
            <person name="Brandl J."/>
            <person name="Salamov A."/>
            <person name="Riley R."/>
            <person name="Gladden J.M."/>
            <person name="Phatale P."/>
            <person name="Nielsen M.T."/>
            <person name="Lyhne E.K."/>
            <person name="Kogle M.E."/>
            <person name="Strasser K."/>
            <person name="McDonnell E."/>
            <person name="Barry K."/>
            <person name="Clum A."/>
            <person name="Chen C."/>
            <person name="Nolan M."/>
            <person name="Sandor L."/>
            <person name="Kuo A."/>
            <person name="Lipzen A."/>
            <person name="Hainaut M."/>
            <person name="Drula E."/>
            <person name="Tsang A."/>
            <person name="Magnuson J.K."/>
            <person name="Henrissat B."/>
            <person name="Wiebenga A."/>
            <person name="Simmons B.A."/>
            <person name="Makela M.R."/>
            <person name="De vries R.P."/>
            <person name="Grigoriev I.V."/>
            <person name="Mortensen U.H."/>
            <person name="Baker S.E."/>
            <person name="Andersen M.R."/>
        </authorList>
    </citation>
    <scope>NUCLEOTIDE SEQUENCE [LARGE SCALE GENOMIC DNA]</scope>
    <source>
        <strain evidence="8 9">ATCC 13157</strain>
    </source>
</reference>
<dbReference type="PANTHER" id="PTHR24305">
    <property type="entry name" value="CYTOCHROME P450"/>
    <property type="match status" value="1"/>
</dbReference>
<keyword evidence="3 6" id="KW-0479">Metal-binding</keyword>